<keyword evidence="4" id="KW-1185">Reference proteome</keyword>
<protein>
    <recommendedName>
        <fullName evidence="2">Activator of Hsp90 ATPase homologue 1/2-like C-terminal domain-containing protein</fullName>
    </recommendedName>
</protein>
<dbReference type="RefSeq" id="WP_007320595.1">
    <property type="nucleotide sequence ID" value="NZ_BAEE01000012.1"/>
</dbReference>
<dbReference type="Gene3D" id="3.30.530.20">
    <property type="match status" value="1"/>
</dbReference>
<evidence type="ECO:0000256" key="1">
    <source>
        <dbReference type="ARBA" id="ARBA00006817"/>
    </source>
</evidence>
<dbReference type="InterPro" id="IPR013538">
    <property type="entry name" value="ASHA1/2-like_C"/>
</dbReference>
<comment type="caution">
    <text evidence="3">The sequence shown here is derived from an EMBL/GenBank/DDBJ whole genome shotgun (WGS) entry which is preliminary data.</text>
</comment>
<evidence type="ECO:0000259" key="2">
    <source>
        <dbReference type="Pfam" id="PF08327"/>
    </source>
</evidence>
<sequence>MATTTEVDRIEREIEIAAPAERVWAFVSQPGWFIYESKSDGLQVDHDADLAVVHHPEHGRFLFRTLTLDEPAYAAFRWYIEPDPAASSTLVEFWITPSDTGVTLKVVESGFASLDEPEVNRRSRFDDHNEGWRQELGLARDHVMSGTAHA</sequence>
<accession>G7GY43</accession>
<dbReference type="Proteomes" id="UP000035088">
    <property type="component" value="Unassembled WGS sequence"/>
</dbReference>
<evidence type="ECO:0000313" key="3">
    <source>
        <dbReference type="EMBL" id="GAB08518.1"/>
    </source>
</evidence>
<dbReference type="STRING" id="1073574.GOARA_012_00680"/>
<evidence type="ECO:0000313" key="4">
    <source>
        <dbReference type="Proteomes" id="UP000035088"/>
    </source>
</evidence>
<dbReference type="InterPro" id="IPR023393">
    <property type="entry name" value="START-like_dom_sf"/>
</dbReference>
<reference evidence="3 4" key="1">
    <citation type="submission" date="2011-11" db="EMBL/GenBank/DDBJ databases">
        <title>Whole genome shotgun sequence of Gordonia araii NBRC 100433.</title>
        <authorList>
            <person name="Yoshida Y."/>
            <person name="Hosoyama A."/>
            <person name="Tsuchikane K."/>
            <person name="Katsumata H."/>
            <person name="Yamazaki S."/>
            <person name="Fujita N."/>
        </authorList>
    </citation>
    <scope>NUCLEOTIDE SEQUENCE [LARGE SCALE GENOMIC DNA]</scope>
    <source>
        <strain evidence="3 4">NBRC 100433</strain>
    </source>
</reference>
<dbReference type="OrthoDB" id="9803476at2"/>
<gene>
    <name evidence="3" type="ORF">GOARA_012_00680</name>
</gene>
<name>G7GY43_9ACTN</name>
<proteinExistence type="inferred from homology"/>
<dbReference type="Pfam" id="PF08327">
    <property type="entry name" value="AHSA1"/>
    <property type="match status" value="1"/>
</dbReference>
<dbReference type="SUPFAM" id="SSF55961">
    <property type="entry name" value="Bet v1-like"/>
    <property type="match status" value="1"/>
</dbReference>
<comment type="similarity">
    <text evidence="1">Belongs to the AHA1 family.</text>
</comment>
<dbReference type="AlphaFoldDB" id="G7GY43"/>
<feature type="domain" description="Activator of Hsp90 ATPase homologue 1/2-like C-terminal" evidence="2">
    <location>
        <begin position="18"/>
        <end position="135"/>
    </location>
</feature>
<dbReference type="EMBL" id="BAEE01000012">
    <property type="protein sequence ID" value="GAB08518.1"/>
    <property type="molecule type" value="Genomic_DNA"/>
</dbReference>
<organism evidence="3 4">
    <name type="scientific">Gordonia araii NBRC 100433</name>
    <dbReference type="NCBI Taxonomy" id="1073574"/>
    <lineage>
        <taxon>Bacteria</taxon>
        <taxon>Bacillati</taxon>
        <taxon>Actinomycetota</taxon>
        <taxon>Actinomycetes</taxon>
        <taxon>Mycobacteriales</taxon>
        <taxon>Gordoniaceae</taxon>
        <taxon>Gordonia</taxon>
    </lineage>
</organism>